<evidence type="ECO:0000256" key="3">
    <source>
        <dbReference type="ARBA" id="ARBA00023125"/>
    </source>
</evidence>
<protein>
    <submittedName>
        <fullName evidence="6">DNA-binding transcriptional regulator, LysR family</fullName>
    </submittedName>
</protein>
<dbReference type="EMBL" id="FOMX01000024">
    <property type="protein sequence ID" value="SFE99021.1"/>
    <property type="molecule type" value="Genomic_DNA"/>
</dbReference>
<comment type="similarity">
    <text evidence="1">Belongs to the LysR transcriptional regulatory family.</text>
</comment>
<dbReference type="GO" id="GO:0003677">
    <property type="term" value="F:DNA binding"/>
    <property type="evidence" value="ECO:0007669"/>
    <property type="project" value="UniProtKB-KW"/>
</dbReference>
<dbReference type="CDD" id="cd08422">
    <property type="entry name" value="PBP2_CrgA_like"/>
    <property type="match status" value="1"/>
</dbReference>
<proteinExistence type="inferred from homology"/>
<reference evidence="7" key="1">
    <citation type="submission" date="2016-10" db="EMBL/GenBank/DDBJ databases">
        <authorList>
            <person name="Varghese N."/>
            <person name="Submissions S."/>
        </authorList>
    </citation>
    <scope>NUCLEOTIDE SEQUENCE [LARGE SCALE GENOMIC DNA]</scope>
    <source>
        <strain evidence="7">ATCC 25963</strain>
    </source>
</reference>
<dbReference type="PANTHER" id="PTHR30537:SF5">
    <property type="entry name" value="HTH-TYPE TRANSCRIPTIONAL ACTIVATOR TTDR-RELATED"/>
    <property type="match status" value="1"/>
</dbReference>
<evidence type="ECO:0000313" key="7">
    <source>
        <dbReference type="Proteomes" id="UP000199400"/>
    </source>
</evidence>
<dbReference type="STRING" id="54.SAMN02745121_06411"/>
<keyword evidence="2" id="KW-0805">Transcription regulation</keyword>
<gene>
    <name evidence="6" type="ORF">SAMN02745121_06411</name>
</gene>
<dbReference type="AlphaFoldDB" id="A0A1I2F3C6"/>
<dbReference type="SUPFAM" id="SSF53850">
    <property type="entry name" value="Periplasmic binding protein-like II"/>
    <property type="match status" value="1"/>
</dbReference>
<evidence type="ECO:0000259" key="5">
    <source>
        <dbReference type="PROSITE" id="PS50931"/>
    </source>
</evidence>
<dbReference type="PROSITE" id="PS50931">
    <property type="entry name" value="HTH_LYSR"/>
    <property type="match status" value="1"/>
</dbReference>
<keyword evidence="7" id="KW-1185">Reference proteome</keyword>
<feature type="domain" description="HTH lysR-type" evidence="5">
    <location>
        <begin position="1"/>
        <end position="59"/>
    </location>
</feature>
<sequence>MDLLSQMATFVRIVEGGSLAAAARRLRLSTPAISRQLRALEEELGATLVLRTTRRLTVTEVGRAYYERCVQILREVEEAQAAARRRDAVEGRLVVTASVTFGGLRVAPTLPALLAAHPRLRVDLRLEDRLTDLVGDGIDVAIRATTLLPPSSDALIAVPLLTVPRVAVAAPSYLRRRGEPKEPAALARHDALVQVFGSGAPATRWRFTRPPREETVAVREVLACNVLAVLRDAAVAGVGVALLPDWLVAPELAAGKLRAILPQWTTAGASVAALYRVELRGAPRVRAFVEHLRRALA</sequence>
<evidence type="ECO:0000256" key="2">
    <source>
        <dbReference type="ARBA" id="ARBA00023015"/>
    </source>
</evidence>
<dbReference type="PANTHER" id="PTHR30537">
    <property type="entry name" value="HTH-TYPE TRANSCRIPTIONAL REGULATOR"/>
    <property type="match status" value="1"/>
</dbReference>
<name>A0A1I2F3C6_9BACT</name>
<dbReference type="InterPro" id="IPR005119">
    <property type="entry name" value="LysR_subst-bd"/>
</dbReference>
<dbReference type="PRINTS" id="PR00039">
    <property type="entry name" value="HTHLYSR"/>
</dbReference>
<evidence type="ECO:0000313" key="6">
    <source>
        <dbReference type="EMBL" id="SFE99021.1"/>
    </source>
</evidence>
<dbReference type="InterPro" id="IPR058163">
    <property type="entry name" value="LysR-type_TF_proteobact-type"/>
</dbReference>
<dbReference type="Pfam" id="PF00126">
    <property type="entry name" value="HTH_1"/>
    <property type="match status" value="1"/>
</dbReference>
<dbReference type="RefSeq" id="WP_096327817.1">
    <property type="nucleotide sequence ID" value="NZ_FOMX01000024.1"/>
</dbReference>
<dbReference type="OrthoDB" id="5504358at2"/>
<keyword evidence="3 6" id="KW-0238">DNA-binding</keyword>
<organism evidence="6 7">
    <name type="scientific">Nannocystis exedens</name>
    <dbReference type="NCBI Taxonomy" id="54"/>
    <lineage>
        <taxon>Bacteria</taxon>
        <taxon>Pseudomonadati</taxon>
        <taxon>Myxococcota</taxon>
        <taxon>Polyangia</taxon>
        <taxon>Nannocystales</taxon>
        <taxon>Nannocystaceae</taxon>
        <taxon>Nannocystis</taxon>
    </lineage>
</organism>
<dbReference type="GO" id="GO:0003700">
    <property type="term" value="F:DNA-binding transcription factor activity"/>
    <property type="evidence" value="ECO:0007669"/>
    <property type="project" value="InterPro"/>
</dbReference>
<dbReference type="SUPFAM" id="SSF46785">
    <property type="entry name" value="Winged helix' DNA-binding domain"/>
    <property type="match status" value="1"/>
</dbReference>
<dbReference type="InterPro" id="IPR036388">
    <property type="entry name" value="WH-like_DNA-bd_sf"/>
</dbReference>
<dbReference type="InterPro" id="IPR000847">
    <property type="entry name" value="LysR_HTH_N"/>
</dbReference>
<keyword evidence="4" id="KW-0804">Transcription</keyword>
<dbReference type="FunFam" id="1.10.10.10:FF:000001">
    <property type="entry name" value="LysR family transcriptional regulator"/>
    <property type="match status" value="1"/>
</dbReference>
<evidence type="ECO:0000256" key="1">
    <source>
        <dbReference type="ARBA" id="ARBA00009437"/>
    </source>
</evidence>
<dbReference type="Gene3D" id="1.10.10.10">
    <property type="entry name" value="Winged helix-like DNA-binding domain superfamily/Winged helix DNA-binding domain"/>
    <property type="match status" value="1"/>
</dbReference>
<dbReference type="Pfam" id="PF03466">
    <property type="entry name" value="LysR_substrate"/>
    <property type="match status" value="1"/>
</dbReference>
<accession>A0A1I2F3C6</accession>
<dbReference type="Gene3D" id="3.40.190.290">
    <property type="match status" value="1"/>
</dbReference>
<dbReference type="InterPro" id="IPR036390">
    <property type="entry name" value="WH_DNA-bd_sf"/>
</dbReference>
<dbReference type="Proteomes" id="UP000199400">
    <property type="component" value="Unassembled WGS sequence"/>
</dbReference>
<evidence type="ECO:0000256" key="4">
    <source>
        <dbReference type="ARBA" id="ARBA00023163"/>
    </source>
</evidence>